<keyword evidence="1" id="KW-1133">Transmembrane helix</keyword>
<feature type="transmembrane region" description="Helical" evidence="1">
    <location>
        <begin position="29"/>
        <end position="55"/>
    </location>
</feature>
<evidence type="ECO:0000256" key="1">
    <source>
        <dbReference type="SAM" id="Phobius"/>
    </source>
</evidence>
<evidence type="ECO:0000313" key="2">
    <source>
        <dbReference type="EMBL" id="UFX99821.1"/>
    </source>
</evidence>
<keyword evidence="1" id="KW-0472">Membrane</keyword>
<gene>
    <name evidence="2" type="ORF">Mb0540</name>
</gene>
<name>A0A8K1W9E4_9VIRU</name>
<dbReference type="EMBL" id="MH046811">
    <property type="protein sequence ID" value="UFX99821.1"/>
    <property type="molecule type" value="Genomic_DNA"/>
</dbReference>
<keyword evidence="1" id="KW-0812">Transmembrane</keyword>
<protein>
    <submittedName>
        <fullName evidence="2">Uncharacterized protein</fullName>
    </submittedName>
</protein>
<sequence length="274" mass="33036">MFNIIILNMVLSYYSFPYCDYPYTYRDKFLYYTCSTTCWVMKSIGLGLYSCFVFGKYHHRYFNYKNVSLTKINNVIKYHKKKIFNDIKYGTIIGFVALPMIGFLRYKNYIDNKKINWLIYATIIIESLYGYNILAHIYNNIRLCICREIKNHGIKIKNYINKINQDYQFNDDMIQNIYENINKQKLTWMLTQSLDNKYFAVYNSYYNNILFVFNDEQIIQEFMAKLNTLNINDIDNLSINSQQIDKFRNDFIQDTMYISIMGCYKSIYNDNSKN</sequence>
<accession>A0A8K1W9E4</accession>
<feature type="transmembrane region" description="Helical" evidence="1">
    <location>
        <begin position="87"/>
        <end position="106"/>
    </location>
</feature>
<feature type="transmembrane region" description="Helical" evidence="1">
    <location>
        <begin position="118"/>
        <end position="138"/>
    </location>
</feature>
<proteinExistence type="predicted"/>
<reference evidence="2" key="1">
    <citation type="submission" date="2018-03" db="EMBL/GenBank/DDBJ databases">
        <title>Draft genome sequences of Megaviruse, new member of the family Mimiviridae isolated from water in Shanghai, China.</title>
        <authorList>
            <person name="Xia Y."/>
        </authorList>
    </citation>
    <scope>NUCLEOTIDE SEQUENCE</scope>
    <source>
        <strain evidence="2">SH</strain>
    </source>
</reference>
<organism evidence="2">
    <name type="scientific">Megavirus baoshan</name>
    <dbReference type="NCBI Taxonomy" id="2496520"/>
    <lineage>
        <taxon>Viruses</taxon>
        <taxon>Varidnaviria</taxon>
        <taxon>Bamfordvirae</taxon>
        <taxon>Nucleocytoviricota</taxon>
        <taxon>Megaviricetes</taxon>
        <taxon>Imitervirales</taxon>
        <taxon>Mimiviridae</taxon>
        <taxon>Megamimivirinae</taxon>
        <taxon>Megavirus</taxon>
        <taxon>Megavirus baoshanense</taxon>
    </lineage>
</organism>